<dbReference type="EMBL" id="JAAIUW010000008">
    <property type="protein sequence ID" value="KAF7822088.1"/>
    <property type="molecule type" value="Genomic_DNA"/>
</dbReference>
<accession>A0A834TH46</accession>
<protein>
    <submittedName>
        <fullName evidence="1">Uncharacterized protein</fullName>
    </submittedName>
</protein>
<organism evidence="1 2">
    <name type="scientific">Senna tora</name>
    <dbReference type="NCBI Taxonomy" id="362788"/>
    <lineage>
        <taxon>Eukaryota</taxon>
        <taxon>Viridiplantae</taxon>
        <taxon>Streptophyta</taxon>
        <taxon>Embryophyta</taxon>
        <taxon>Tracheophyta</taxon>
        <taxon>Spermatophyta</taxon>
        <taxon>Magnoliopsida</taxon>
        <taxon>eudicotyledons</taxon>
        <taxon>Gunneridae</taxon>
        <taxon>Pentapetalae</taxon>
        <taxon>rosids</taxon>
        <taxon>fabids</taxon>
        <taxon>Fabales</taxon>
        <taxon>Fabaceae</taxon>
        <taxon>Caesalpinioideae</taxon>
        <taxon>Cassia clade</taxon>
        <taxon>Senna</taxon>
    </lineage>
</organism>
<comment type="caution">
    <text evidence="1">The sequence shown here is derived from an EMBL/GenBank/DDBJ whole genome shotgun (WGS) entry which is preliminary data.</text>
</comment>
<reference evidence="1" key="1">
    <citation type="submission" date="2020-09" db="EMBL/GenBank/DDBJ databases">
        <title>Genome-Enabled Discovery of Anthraquinone Biosynthesis in Senna tora.</title>
        <authorList>
            <person name="Kang S.-H."/>
            <person name="Pandey R.P."/>
            <person name="Lee C.-M."/>
            <person name="Sim J.-S."/>
            <person name="Jeong J.-T."/>
            <person name="Choi B.-S."/>
            <person name="Jung M."/>
            <person name="Ginzburg D."/>
            <person name="Zhao K."/>
            <person name="Won S.Y."/>
            <person name="Oh T.-J."/>
            <person name="Yu Y."/>
            <person name="Kim N.-H."/>
            <person name="Lee O.R."/>
            <person name="Lee T.-H."/>
            <person name="Bashyal P."/>
            <person name="Kim T.-S."/>
            <person name="Lee W.-H."/>
            <person name="Kawkins C."/>
            <person name="Kim C.-K."/>
            <person name="Kim J.S."/>
            <person name="Ahn B.O."/>
            <person name="Rhee S.Y."/>
            <person name="Sohng J.K."/>
        </authorList>
    </citation>
    <scope>NUCLEOTIDE SEQUENCE</scope>
    <source>
        <tissue evidence="1">Leaf</tissue>
    </source>
</reference>
<evidence type="ECO:0000313" key="2">
    <source>
        <dbReference type="Proteomes" id="UP000634136"/>
    </source>
</evidence>
<gene>
    <name evidence="1" type="ORF">G2W53_027543</name>
</gene>
<name>A0A834TH46_9FABA</name>
<sequence>MAKRRKVGGTWEKVKRKLYSERRILKIFY</sequence>
<evidence type="ECO:0000313" key="1">
    <source>
        <dbReference type="EMBL" id="KAF7822088.1"/>
    </source>
</evidence>
<dbReference type="AlphaFoldDB" id="A0A834TH46"/>
<dbReference type="Proteomes" id="UP000634136">
    <property type="component" value="Unassembled WGS sequence"/>
</dbReference>
<keyword evidence="2" id="KW-1185">Reference proteome</keyword>
<proteinExistence type="predicted"/>